<dbReference type="RefSeq" id="WP_340906145.1">
    <property type="nucleotide sequence ID" value="NZ_JBHLUU010000006.1"/>
</dbReference>
<comment type="caution">
    <text evidence="1">The sequence shown here is derived from an EMBL/GenBank/DDBJ whole genome shotgun (WGS) entry which is preliminary data.</text>
</comment>
<keyword evidence="2" id="KW-1185">Reference proteome</keyword>
<organism evidence="1 2">
    <name type="scientific">Robertmurraya beringensis</name>
    <dbReference type="NCBI Taxonomy" id="641660"/>
    <lineage>
        <taxon>Bacteria</taxon>
        <taxon>Bacillati</taxon>
        <taxon>Bacillota</taxon>
        <taxon>Bacilli</taxon>
        <taxon>Bacillales</taxon>
        <taxon>Bacillaceae</taxon>
        <taxon>Robertmurraya</taxon>
    </lineage>
</organism>
<accession>A0ABV6KKQ0</accession>
<proteinExistence type="predicted"/>
<dbReference type="Pfam" id="PF13342">
    <property type="entry name" value="Toprim_Crpt"/>
    <property type="match status" value="1"/>
</dbReference>
<evidence type="ECO:0000313" key="1">
    <source>
        <dbReference type="EMBL" id="MFC0473906.1"/>
    </source>
</evidence>
<reference evidence="1 2" key="1">
    <citation type="submission" date="2024-09" db="EMBL/GenBank/DDBJ databases">
        <authorList>
            <person name="Sun Q."/>
            <person name="Mori K."/>
        </authorList>
    </citation>
    <scope>NUCLEOTIDE SEQUENCE [LARGE SCALE GENOMIC DNA]</scope>
    <source>
        <strain evidence="1 2">CGMCC 1.9126</strain>
    </source>
</reference>
<evidence type="ECO:0000313" key="2">
    <source>
        <dbReference type="Proteomes" id="UP001589738"/>
    </source>
</evidence>
<protein>
    <submittedName>
        <fullName evidence="1">Topoisomerase C-terminal repeat-containing protein</fullName>
    </submittedName>
</protein>
<dbReference type="InterPro" id="IPR025589">
    <property type="entry name" value="Toprim_C_rpt"/>
</dbReference>
<sequence>MKGFKSKAGKGFEAILTVNNDKVSFKFHYLKVSH</sequence>
<name>A0ABV6KKQ0_9BACI</name>
<dbReference type="EMBL" id="JBHLUU010000006">
    <property type="protein sequence ID" value="MFC0473906.1"/>
    <property type="molecule type" value="Genomic_DNA"/>
</dbReference>
<gene>
    <name evidence="1" type="ORF">ACFFHF_00930</name>
</gene>
<dbReference type="Proteomes" id="UP001589738">
    <property type="component" value="Unassembled WGS sequence"/>
</dbReference>